<evidence type="ECO:0000313" key="2">
    <source>
        <dbReference type="EMBL" id="RID85518.1"/>
    </source>
</evidence>
<dbReference type="EMBL" id="QWVT01000015">
    <property type="protein sequence ID" value="RID85518.1"/>
    <property type="molecule type" value="Genomic_DNA"/>
</dbReference>
<keyword evidence="1" id="KW-0732">Signal</keyword>
<comment type="caution">
    <text evidence="2">The sequence shown here is derived from an EMBL/GenBank/DDBJ whole genome shotgun (WGS) entry which is preliminary data.</text>
</comment>
<evidence type="ECO:0000313" key="3">
    <source>
        <dbReference type="Proteomes" id="UP000265816"/>
    </source>
</evidence>
<dbReference type="RefSeq" id="WP_119112371.1">
    <property type="nucleotide sequence ID" value="NZ_CBCSEO010000002.1"/>
</dbReference>
<dbReference type="PROSITE" id="PS51257">
    <property type="entry name" value="PROKAR_LIPOPROTEIN"/>
    <property type="match status" value="1"/>
</dbReference>
<gene>
    <name evidence="2" type="ORF">D1970_08055</name>
</gene>
<dbReference type="InterPro" id="IPR051200">
    <property type="entry name" value="Host-pathogen_enzymatic-act"/>
</dbReference>
<dbReference type="SUPFAM" id="SSF51004">
    <property type="entry name" value="C-terminal (heme d1) domain of cytochrome cd1-nitrite reductase"/>
    <property type="match status" value="1"/>
</dbReference>
<dbReference type="AlphaFoldDB" id="A0A398B9K6"/>
<dbReference type="OrthoDB" id="120019at2"/>
<reference evidence="2 3" key="1">
    <citation type="submission" date="2018-08" db="EMBL/GenBank/DDBJ databases">
        <title>Bacillus jemisoniae sp. nov., Bacillus chryseoplanitiae sp. nov., Bacillus resnikiae sp. nov., and Bacillus frankliniae sp. nov., isolated from Viking spacecraft and associated surfaces.</title>
        <authorList>
            <person name="Seuylemezian A."/>
            <person name="Vaishampayan P."/>
        </authorList>
    </citation>
    <scope>NUCLEOTIDE SEQUENCE [LARGE SCALE GENOMIC DNA]</scope>
    <source>
        <strain evidence="2 3">JJ-247</strain>
    </source>
</reference>
<name>A0A398B9K6_9BACI</name>
<feature type="chain" id="PRO_5039222333" evidence="1">
    <location>
        <begin position="17"/>
        <end position="323"/>
    </location>
</feature>
<dbReference type="PANTHER" id="PTHR47197">
    <property type="entry name" value="PROTEIN NIRF"/>
    <property type="match status" value="1"/>
</dbReference>
<keyword evidence="3" id="KW-1185">Reference proteome</keyword>
<dbReference type="PANTHER" id="PTHR47197:SF3">
    <property type="entry name" value="DIHYDRO-HEME D1 DEHYDROGENASE"/>
    <property type="match status" value="1"/>
</dbReference>
<evidence type="ECO:0000256" key="1">
    <source>
        <dbReference type="SAM" id="SignalP"/>
    </source>
</evidence>
<accession>A0A398B9K6</accession>
<organism evidence="2 3">
    <name type="scientific">Mesobacillus zeae</name>
    <dbReference type="NCBI Taxonomy" id="1917180"/>
    <lineage>
        <taxon>Bacteria</taxon>
        <taxon>Bacillati</taxon>
        <taxon>Bacillota</taxon>
        <taxon>Bacilli</taxon>
        <taxon>Bacillales</taxon>
        <taxon>Bacillaceae</taxon>
        <taxon>Mesobacillus</taxon>
    </lineage>
</organism>
<feature type="signal peptide" evidence="1">
    <location>
        <begin position="1"/>
        <end position="16"/>
    </location>
</feature>
<dbReference type="Proteomes" id="UP000265816">
    <property type="component" value="Unassembled WGS sequence"/>
</dbReference>
<sequence>MKPLITLVVFVFSVLAGGCSSDGLAPVAYSPSVIATMNIKDMSVSFIDISKRKNIAEWDVEKPYNGGIILPDGDTLLLYGKTLKEADLYSMKKGEKTGSWKIGKGVVNGLLLSDGKEIVFSNDEGNTIDFYSTKGKQTGQLHLNAAPLTLLESGKGDRLFAVSFHDEKLNIINPEERKNIRSFPIHASAAGAVLNEKNNEVWVGGHGKGSNIEQSIHVYDIETGKLKKQIHAPEMPVNFTKNGSGLFVLSHGSSTLYKLDTNGAEHGSLRIGANPFEVETVGNILAVAGYDSDDIYLVDPENLKIEARIKVGKGPFQIVKGGK</sequence>
<dbReference type="Gene3D" id="2.130.10.10">
    <property type="entry name" value="YVTN repeat-like/Quinoprotein amine dehydrogenase"/>
    <property type="match status" value="2"/>
</dbReference>
<dbReference type="InterPro" id="IPR011048">
    <property type="entry name" value="Haem_d1_sf"/>
</dbReference>
<protein>
    <submittedName>
        <fullName evidence="2">WD40 repeat domain-containing protein</fullName>
    </submittedName>
</protein>
<dbReference type="InterPro" id="IPR015943">
    <property type="entry name" value="WD40/YVTN_repeat-like_dom_sf"/>
</dbReference>
<proteinExistence type="predicted"/>